<dbReference type="OrthoDB" id="388964at2"/>
<sequence>MIFKYNVDNNLDYKNLLEKINLDKNNGLYIYGKAGVGKTTFSKELVKLYETQKQNLKQKNY</sequence>
<protein>
    <submittedName>
        <fullName evidence="1">Uncharacterized protein</fullName>
    </submittedName>
</protein>
<dbReference type="InParanoid" id="S5MJK8"/>
<dbReference type="AlphaFoldDB" id="S5MJK8"/>
<proteinExistence type="predicted"/>
<keyword evidence="2" id="KW-1185">Reference proteome</keyword>
<dbReference type="Gene3D" id="3.40.50.300">
    <property type="entry name" value="P-loop containing nucleotide triphosphate hydrolases"/>
    <property type="match status" value="1"/>
</dbReference>
<accession>S5MJK8</accession>
<dbReference type="HOGENOM" id="CLU_2920457_0_0_14"/>
<dbReference type="KEGG" id="sdi:SDIMI_v3c04510"/>
<dbReference type="PATRIC" id="fig|1276221.3.peg.449"/>
<dbReference type="InterPro" id="IPR027417">
    <property type="entry name" value="P-loop_NTPase"/>
</dbReference>
<reference evidence="1 2" key="1">
    <citation type="journal article" date="2013" name="Genome Biol. Evol.">
        <title>Comparison of metabolic capacities and inference of gene content evolution in mosquito-associated Spiroplasma diminutum and S. taiwanense.</title>
        <authorList>
            <person name="Lo W.S."/>
            <person name="Ku C."/>
            <person name="Chen L.L."/>
            <person name="Chang T.H."/>
            <person name="Kuo C.H."/>
        </authorList>
    </citation>
    <scope>NUCLEOTIDE SEQUENCE [LARGE SCALE GENOMIC DNA]</scope>
    <source>
        <strain evidence="1">CUAS-1</strain>
    </source>
</reference>
<dbReference type="EMBL" id="CP005076">
    <property type="protein sequence ID" value="AGR42155.1"/>
    <property type="molecule type" value="Genomic_DNA"/>
</dbReference>
<dbReference type="SUPFAM" id="SSF52540">
    <property type="entry name" value="P-loop containing nucleoside triphosphate hydrolases"/>
    <property type="match status" value="1"/>
</dbReference>
<organism evidence="1 2">
    <name type="scientific">Spiroplasma diminutum CUAS-1</name>
    <dbReference type="NCBI Taxonomy" id="1276221"/>
    <lineage>
        <taxon>Bacteria</taxon>
        <taxon>Bacillati</taxon>
        <taxon>Mycoplasmatota</taxon>
        <taxon>Mollicutes</taxon>
        <taxon>Entomoplasmatales</taxon>
        <taxon>Spiroplasmataceae</taxon>
        <taxon>Spiroplasma</taxon>
    </lineage>
</organism>
<evidence type="ECO:0000313" key="2">
    <source>
        <dbReference type="Proteomes" id="UP000014983"/>
    </source>
</evidence>
<dbReference type="Proteomes" id="UP000014983">
    <property type="component" value="Chromosome"/>
</dbReference>
<gene>
    <name evidence="1" type="ORF">SDIMI_v3c04510</name>
</gene>
<dbReference type="RefSeq" id="WP_020836387.1">
    <property type="nucleotide sequence ID" value="NC_021833.1"/>
</dbReference>
<evidence type="ECO:0000313" key="1">
    <source>
        <dbReference type="EMBL" id="AGR42155.1"/>
    </source>
</evidence>
<name>S5MJK8_9MOLU</name>